<keyword evidence="6" id="KW-0411">Iron-sulfur</keyword>
<evidence type="ECO:0000259" key="9">
    <source>
        <dbReference type="PROSITE" id="PS51379"/>
    </source>
</evidence>
<gene>
    <name evidence="10" type="ORF">BKP35_10835</name>
</gene>
<dbReference type="AlphaFoldDB" id="A0A1S2LJK4"/>
<keyword evidence="8" id="KW-0472">Membrane</keyword>
<proteinExistence type="predicted"/>
<comment type="subcellular location">
    <subcellularLocation>
        <location evidence="1">Cell envelope</location>
    </subcellularLocation>
</comment>
<dbReference type="InterPro" id="IPR017896">
    <property type="entry name" value="4Fe4S_Fe-S-bd"/>
</dbReference>
<feature type="region of interest" description="Disordered" evidence="7">
    <location>
        <begin position="81"/>
        <end position="102"/>
    </location>
</feature>
<keyword evidence="4" id="KW-0677">Repeat</keyword>
<keyword evidence="11" id="KW-1185">Reference proteome</keyword>
<evidence type="ECO:0000313" key="10">
    <source>
        <dbReference type="EMBL" id="OIJ12293.1"/>
    </source>
</evidence>
<organism evidence="10 11">
    <name type="scientific">Anaerobacillus arseniciselenatis</name>
    <dbReference type="NCBI Taxonomy" id="85682"/>
    <lineage>
        <taxon>Bacteria</taxon>
        <taxon>Bacillati</taxon>
        <taxon>Bacillota</taxon>
        <taxon>Bacilli</taxon>
        <taxon>Bacillales</taxon>
        <taxon>Bacillaceae</taxon>
        <taxon>Anaerobacillus</taxon>
    </lineage>
</organism>
<dbReference type="PANTHER" id="PTHR43545:SF4">
    <property type="entry name" value="IRON-SULFUR PROTEIN"/>
    <property type="match status" value="1"/>
</dbReference>
<feature type="compositionally biased region" description="Basic and acidic residues" evidence="7">
    <location>
        <begin position="89"/>
        <end position="102"/>
    </location>
</feature>
<sequence>MTEKNKLDRRTFLKRSAQATVTAGVVAATSNSVFAERDEDKVNGYVASIIDLTKCDGCANYDTPLCVTACKTKNEHRLPQPEGPLKDYWPQKRHEDYSQEQDRTDRLTPYNWTFVDQVEVSHDGVTETVSVPRRCMHCIDAPCQKLCPFGVIEKSEQGAVKIDEFFCMGGAKCRDVCPWDIPQRQAGVGVYMHLAPDLAGGGVMYKCDMCSDFLAKGEKPACETSCPTGAIEFGPVDQMRKLAEVKAEEISGYVYGNEENGGTLTFYVSKVPFDKINDAIVKSKAKNHDGTPRPDGRPTMEPKVENMLDSAHGLVLATLVAPIAGAATAGIAAYKTLKGKKSEGGVFDENKERENS</sequence>
<keyword evidence="2" id="KW-0004">4Fe-4S</keyword>
<dbReference type="PROSITE" id="PS51379">
    <property type="entry name" value="4FE4S_FER_2"/>
    <property type="match status" value="2"/>
</dbReference>
<dbReference type="RefSeq" id="WP_071313372.1">
    <property type="nucleotide sequence ID" value="NZ_MLQQ01000021.1"/>
</dbReference>
<keyword evidence="5" id="KW-0408">Iron</keyword>
<dbReference type="PANTHER" id="PTHR43545">
    <property type="entry name" value="FORMATE DEHYDROGENASE, NITRATE-INDUCIBLE, IRON-SULFUR SUBUNIT"/>
    <property type="match status" value="1"/>
</dbReference>
<dbReference type="EMBL" id="MLQQ01000021">
    <property type="protein sequence ID" value="OIJ12293.1"/>
    <property type="molecule type" value="Genomic_DNA"/>
</dbReference>
<dbReference type="GO" id="GO:0046872">
    <property type="term" value="F:metal ion binding"/>
    <property type="evidence" value="ECO:0007669"/>
    <property type="project" value="UniProtKB-KW"/>
</dbReference>
<dbReference type="GO" id="GO:0051539">
    <property type="term" value="F:4 iron, 4 sulfur cluster binding"/>
    <property type="evidence" value="ECO:0007669"/>
    <property type="project" value="UniProtKB-KW"/>
</dbReference>
<dbReference type="OrthoDB" id="9779457at2"/>
<dbReference type="SUPFAM" id="SSF54862">
    <property type="entry name" value="4Fe-4S ferredoxins"/>
    <property type="match status" value="1"/>
</dbReference>
<feature type="region of interest" description="Disordered" evidence="7">
    <location>
        <begin position="283"/>
        <end position="302"/>
    </location>
</feature>
<dbReference type="InterPro" id="IPR051555">
    <property type="entry name" value="FDH_Electron_Transfer_Unit"/>
</dbReference>
<reference evidence="10 11" key="1">
    <citation type="submission" date="2016-10" db="EMBL/GenBank/DDBJ databases">
        <title>Draft genome sequences of four alkaliphilic bacteria belonging to the Anaerobacillus genus.</title>
        <authorList>
            <person name="Bassil N.M."/>
            <person name="Lloyd J.R."/>
        </authorList>
    </citation>
    <scope>NUCLEOTIDE SEQUENCE [LARGE SCALE GENOMIC DNA]</scope>
    <source>
        <strain evidence="10 11">DSM 15340</strain>
    </source>
</reference>
<evidence type="ECO:0000256" key="7">
    <source>
        <dbReference type="SAM" id="MobiDB-lite"/>
    </source>
</evidence>
<evidence type="ECO:0000256" key="5">
    <source>
        <dbReference type="ARBA" id="ARBA00023004"/>
    </source>
</evidence>
<evidence type="ECO:0000256" key="1">
    <source>
        <dbReference type="ARBA" id="ARBA00004196"/>
    </source>
</evidence>
<comment type="caution">
    <text evidence="10">The sequence shown here is derived from an EMBL/GenBank/DDBJ whole genome shotgun (WGS) entry which is preliminary data.</text>
</comment>
<feature type="compositionally biased region" description="Basic and acidic residues" evidence="7">
    <location>
        <begin position="286"/>
        <end position="302"/>
    </location>
</feature>
<dbReference type="Gene3D" id="3.30.70.20">
    <property type="match status" value="2"/>
</dbReference>
<evidence type="ECO:0000313" key="11">
    <source>
        <dbReference type="Proteomes" id="UP000180098"/>
    </source>
</evidence>
<evidence type="ECO:0000256" key="2">
    <source>
        <dbReference type="ARBA" id="ARBA00022485"/>
    </source>
</evidence>
<accession>A0A1S2LJK4</accession>
<feature type="domain" description="4Fe-4S ferredoxin-type" evidence="9">
    <location>
        <begin position="158"/>
        <end position="187"/>
    </location>
</feature>
<feature type="transmembrane region" description="Helical" evidence="8">
    <location>
        <begin position="313"/>
        <end position="334"/>
    </location>
</feature>
<evidence type="ECO:0000256" key="6">
    <source>
        <dbReference type="ARBA" id="ARBA00023014"/>
    </source>
</evidence>
<protein>
    <submittedName>
        <fullName evidence="10">Oxidoreductase</fullName>
    </submittedName>
</protein>
<dbReference type="InterPro" id="IPR006311">
    <property type="entry name" value="TAT_signal"/>
</dbReference>
<dbReference type="CDD" id="cd16368">
    <property type="entry name" value="DMSOR_beta_like"/>
    <property type="match status" value="1"/>
</dbReference>
<evidence type="ECO:0000256" key="8">
    <source>
        <dbReference type="SAM" id="Phobius"/>
    </source>
</evidence>
<evidence type="ECO:0000256" key="3">
    <source>
        <dbReference type="ARBA" id="ARBA00022723"/>
    </source>
</evidence>
<dbReference type="GO" id="GO:0030313">
    <property type="term" value="C:cell envelope"/>
    <property type="evidence" value="ECO:0007669"/>
    <property type="project" value="UniProtKB-SubCell"/>
</dbReference>
<dbReference type="Pfam" id="PF13247">
    <property type="entry name" value="Fer4_11"/>
    <property type="match status" value="1"/>
</dbReference>
<dbReference type="PROSITE" id="PS51318">
    <property type="entry name" value="TAT"/>
    <property type="match status" value="1"/>
</dbReference>
<name>A0A1S2LJK4_9BACI</name>
<keyword evidence="8" id="KW-1133">Transmembrane helix</keyword>
<evidence type="ECO:0000256" key="4">
    <source>
        <dbReference type="ARBA" id="ARBA00022737"/>
    </source>
</evidence>
<keyword evidence="8" id="KW-0812">Transmembrane</keyword>
<feature type="domain" description="4Fe-4S ferredoxin-type" evidence="9">
    <location>
        <begin position="125"/>
        <end position="157"/>
    </location>
</feature>
<dbReference type="Proteomes" id="UP000180098">
    <property type="component" value="Unassembled WGS sequence"/>
</dbReference>
<keyword evidence="3" id="KW-0479">Metal-binding</keyword>